<dbReference type="Gene3D" id="3.40.710.10">
    <property type="entry name" value="DD-peptidase/beta-lactamase superfamily"/>
    <property type="match status" value="1"/>
</dbReference>
<organism evidence="9 10">
    <name type="scientific">Streptomyces cremeus</name>
    <dbReference type="NCBI Taxonomy" id="66881"/>
    <lineage>
        <taxon>Bacteria</taxon>
        <taxon>Bacillati</taxon>
        <taxon>Actinomycetota</taxon>
        <taxon>Actinomycetes</taxon>
        <taxon>Kitasatosporales</taxon>
        <taxon>Streptomycetaceae</taxon>
        <taxon>Streptomyces</taxon>
    </lineage>
</organism>
<proteinExistence type="inferred from homology"/>
<evidence type="ECO:0000259" key="8">
    <source>
        <dbReference type="Pfam" id="PF13354"/>
    </source>
</evidence>
<dbReference type="PRINTS" id="PR00118">
    <property type="entry name" value="BLACTAMASEA"/>
</dbReference>
<keyword evidence="4 6" id="KW-0378">Hydrolase</keyword>
<evidence type="ECO:0000313" key="9">
    <source>
        <dbReference type="EMBL" id="MFB9523010.1"/>
    </source>
</evidence>
<dbReference type="PROSITE" id="PS00146">
    <property type="entry name" value="BETA_LACTAMASE_A"/>
    <property type="match status" value="1"/>
</dbReference>
<accession>A0ABV5PIH4</accession>
<dbReference type="NCBIfam" id="NF033103">
    <property type="entry name" value="bla_class_A"/>
    <property type="match status" value="1"/>
</dbReference>
<dbReference type="InterPro" id="IPR006311">
    <property type="entry name" value="TAT_signal"/>
</dbReference>
<dbReference type="PANTHER" id="PTHR35333">
    <property type="entry name" value="BETA-LACTAMASE"/>
    <property type="match status" value="1"/>
</dbReference>
<dbReference type="EMBL" id="JBHMCR010000016">
    <property type="protein sequence ID" value="MFB9523010.1"/>
    <property type="molecule type" value="Genomic_DNA"/>
</dbReference>
<sequence>MTLMNARSPLSRRGMLTVGAGAVLAGALPTSARAATTRGEEAVIRQLRELEEQHAARLGVYAQDTATGRVVRYRAQERFPVCSTFKTLAAAAVLHHLDTDGRFLAKRVHYTEKDTTDSGYAPVTAKPENLANGMTVAELCAATISQSDNAAGNLLLRELGGPSAITRYCRSIGDRTTRLDRWEPELNSAEPDRVTDTTSPSAVGRTYARLVLGDVLTPPDRRRLTGWLKATTTGAAKLRAGLPADWVVADKTGGGKYGTNHDVGLVWPPGRAPLVMAVLTTRHAPDALPDNTLIARTATLLSNALA</sequence>
<dbReference type="RefSeq" id="WP_345219684.1">
    <property type="nucleotide sequence ID" value="NZ_BAAAXE010000002.1"/>
</dbReference>
<dbReference type="InterPro" id="IPR012338">
    <property type="entry name" value="Beta-lactam/transpept-like"/>
</dbReference>
<name>A0ABV5PIH4_STRCM</name>
<dbReference type="SUPFAM" id="SSF56601">
    <property type="entry name" value="beta-lactamase/transpeptidase-like"/>
    <property type="match status" value="1"/>
</dbReference>
<dbReference type="PANTHER" id="PTHR35333:SF3">
    <property type="entry name" value="BETA-LACTAMASE-TYPE TRANSPEPTIDASE FOLD CONTAINING PROTEIN"/>
    <property type="match status" value="1"/>
</dbReference>
<dbReference type="Pfam" id="PF13354">
    <property type="entry name" value="Beta-lactamase2"/>
    <property type="match status" value="1"/>
</dbReference>
<evidence type="ECO:0000256" key="6">
    <source>
        <dbReference type="RuleBase" id="RU361140"/>
    </source>
</evidence>
<keyword evidence="5 6" id="KW-0046">Antibiotic resistance</keyword>
<reference evidence="9 10" key="1">
    <citation type="submission" date="2024-09" db="EMBL/GenBank/DDBJ databases">
        <authorList>
            <person name="Sun Q."/>
            <person name="Mori K."/>
        </authorList>
    </citation>
    <scope>NUCLEOTIDE SEQUENCE [LARGE SCALE GENOMIC DNA]</scope>
    <source>
        <strain evidence="9 10">JCM 4362</strain>
    </source>
</reference>
<feature type="signal peptide" evidence="7">
    <location>
        <begin position="1"/>
        <end position="34"/>
    </location>
</feature>
<evidence type="ECO:0000256" key="4">
    <source>
        <dbReference type="ARBA" id="ARBA00022801"/>
    </source>
</evidence>
<comment type="caution">
    <text evidence="9">The sequence shown here is derived from an EMBL/GenBank/DDBJ whole genome shotgun (WGS) entry which is preliminary data.</text>
</comment>
<dbReference type="Proteomes" id="UP001589718">
    <property type="component" value="Unassembled WGS sequence"/>
</dbReference>
<dbReference type="EC" id="3.5.2.6" evidence="2 6"/>
<protein>
    <recommendedName>
        <fullName evidence="3 6">Beta-lactamase</fullName>
        <ecNumber evidence="2 6">3.5.2.6</ecNumber>
    </recommendedName>
</protein>
<comment type="similarity">
    <text evidence="1 6">Belongs to the class-A beta-lactamase family.</text>
</comment>
<keyword evidence="10" id="KW-1185">Reference proteome</keyword>
<feature type="domain" description="Beta-lactamase class A catalytic" evidence="8">
    <location>
        <begin position="59"/>
        <end position="280"/>
    </location>
</feature>
<evidence type="ECO:0000256" key="1">
    <source>
        <dbReference type="ARBA" id="ARBA00009009"/>
    </source>
</evidence>
<evidence type="ECO:0000256" key="3">
    <source>
        <dbReference type="ARBA" id="ARBA00018879"/>
    </source>
</evidence>
<evidence type="ECO:0000256" key="2">
    <source>
        <dbReference type="ARBA" id="ARBA00012865"/>
    </source>
</evidence>
<dbReference type="InterPro" id="IPR023650">
    <property type="entry name" value="Beta-lactam_class-A_AS"/>
</dbReference>
<evidence type="ECO:0000256" key="7">
    <source>
        <dbReference type="SAM" id="SignalP"/>
    </source>
</evidence>
<feature type="chain" id="PRO_5046397668" description="Beta-lactamase" evidence="7">
    <location>
        <begin position="35"/>
        <end position="306"/>
    </location>
</feature>
<dbReference type="GO" id="GO:0008800">
    <property type="term" value="F:beta-lactamase activity"/>
    <property type="evidence" value="ECO:0007669"/>
    <property type="project" value="UniProtKB-EC"/>
</dbReference>
<comment type="catalytic activity">
    <reaction evidence="6">
        <text>a beta-lactam + H2O = a substituted beta-amino acid</text>
        <dbReference type="Rhea" id="RHEA:20401"/>
        <dbReference type="ChEBI" id="CHEBI:15377"/>
        <dbReference type="ChEBI" id="CHEBI:35627"/>
        <dbReference type="ChEBI" id="CHEBI:140347"/>
        <dbReference type="EC" id="3.5.2.6"/>
    </reaction>
</comment>
<dbReference type="InterPro" id="IPR000871">
    <property type="entry name" value="Beta-lactam_class-A"/>
</dbReference>
<gene>
    <name evidence="9" type="primary">bla</name>
    <name evidence="9" type="ORF">ACFFTU_23985</name>
</gene>
<evidence type="ECO:0000313" key="10">
    <source>
        <dbReference type="Proteomes" id="UP001589718"/>
    </source>
</evidence>
<evidence type="ECO:0000256" key="5">
    <source>
        <dbReference type="ARBA" id="ARBA00023251"/>
    </source>
</evidence>
<keyword evidence="7" id="KW-0732">Signal</keyword>
<dbReference type="InterPro" id="IPR045155">
    <property type="entry name" value="Beta-lactam_cat"/>
</dbReference>
<dbReference type="PROSITE" id="PS51318">
    <property type="entry name" value="TAT"/>
    <property type="match status" value="1"/>
</dbReference>